<reference evidence="1 2" key="1">
    <citation type="journal article" date="2019" name="Commun. Biol.">
        <title>The bagworm genome reveals a unique fibroin gene that provides high tensile strength.</title>
        <authorList>
            <person name="Kono N."/>
            <person name="Nakamura H."/>
            <person name="Ohtoshi R."/>
            <person name="Tomita M."/>
            <person name="Numata K."/>
            <person name="Arakawa K."/>
        </authorList>
    </citation>
    <scope>NUCLEOTIDE SEQUENCE [LARGE SCALE GENOMIC DNA]</scope>
</reference>
<organism evidence="1 2">
    <name type="scientific">Eumeta variegata</name>
    <name type="common">Bagworm moth</name>
    <name type="synonym">Eumeta japonica</name>
    <dbReference type="NCBI Taxonomy" id="151549"/>
    <lineage>
        <taxon>Eukaryota</taxon>
        <taxon>Metazoa</taxon>
        <taxon>Ecdysozoa</taxon>
        <taxon>Arthropoda</taxon>
        <taxon>Hexapoda</taxon>
        <taxon>Insecta</taxon>
        <taxon>Pterygota</taxon>
        <taxon>Neoptera</taxon>
        <taxon>Endopterygota</taxon>
        <taxon>Lepidoptera</taxon>
        <taxon>Glossata</taxon>
        <taxon>Ditrysia</taxon>
        <taxon>Tineoidea</taxon>
        <taxon>Psychidae</taxon>
        <taxon>Oiketicinae</taxon>
        <taxon>Eumeta</taxon>
    </lineage>
</organism>
<comment type="caution">
    <text evidence="1">The sequence shown here is derived from an EMBL/GenBank/DDBJ whole genome shotgun (WGS) entry which is preliminary data.</text>
</comment>
<protein>
    <submittedName>
        <fullName evidence="1">Uncharacterized protein</fullName>
    </submittedName>
</protein>
<accession>A0A4C1XPK9</accession>
<keyword evidence="2" id="KW-1185">Reference proteome</keyword>
<evidence type="ECO:0000313" key="1">
    <source>
        <dbReference type="EMBL" id="GBP64983.1"/>
    </source>
</evidence>
<name>A0A4C1XPK9_EUMVA</name>
<sequence>MGDCDHFIRWHTCSLHLKNSIEEKVQYICLPVPILNRIANDSRLSSCLLVFIESSTRDSSNKPEEVVNSKIVQNIAFHKKKRVVSWHTRTDELNLSARRGYRACAERVSREVESGSTVKNVALGRNCVGFDPEHEF</sequence>
<dbReference type="AlphaFoldDB" id="A0A4C1XPK9"/>
<gene>
    <name evidence="1" type="ORF">EVAR_50667_1</name>
</gene>
<proteinExistence type="predicted"/>
<dbReference type="EMBL" id="BGZK01000916">
    <property type="protein sequence ID" value="GBP64983.1"/>
    <property type="molecule type" value="Genomic_DNA"/>
</dbReference>
<dbReference type="Proteomes" id="UP000299102">
    <property type="component" value="Unassembled WGS sequence"/>
</dbReference>
<evidence type="ECO:0000313" key="2">
    <source>
        <dbReference type="Proteomes" id="UP000299102"/>
    </source>
</evidence>